<proteinExistence type="predicted"/>
<keyword evidence="1" id="KW-0472">Membrane</keyword>
<dbReference type="EMBL" id="JBHSWJ010000002">
    <property type="protein sequence ID" value="MFC6713253.1"/>
    <property type="molecule type" value="Genomic_DNA"/>
</dbReference>
<reference evidence="3" key="1">
    <citation type="journal article" date="2019" name="Int. J. Syst. Evol. Microbiol.">
        <title>The Global Catalogue of Microorganisms (GCM) 10K type strain sequencing project: providing services to taxonomists for standard genome sequencing and annotation.</title>
        <authorList>
            <consortium name="The Broad Institute Genomics Platform"/>
            <consortium name="The Broad Institute Genome Sequencing Center for Infectious Disease"/>
            <person name="Wu L."/>
            <person name="Ma J."/>
        </authorList>
    </citation>
    <scope>NUCLEOTIDE SEQUENCE [LARGE SCALE GENOMIC DNA]</scope>
    <source>
        <strain evidence="3">NBRC 106593</strain>
    </source>
</reference>
<feature type="transmembrane region" description="Helical" evidence="1">
    <location>
        <begin position="33"/>
        <end position="56"/>
    </location>
</feature>
<sequence length="121" mass="12749">MLMPLTVVLFGLLGALAAYVGYLTLRGRPMDDPTLYLALATEVVLLVQLVVGIIRAGDGAASMSRPVFIAYLVGLIFVLPAAGAWAIAERTTRWGTGVLLVGVLGLLVMVVRLVQLWNGAG</sequence>
<keyword evidence="1" id="KW-0812">Transmembrane</keyword>
<comment type="caution">
    <text evidence="2">The sequence shown here is derived from an EMBL/GenBank/DDBJ whole genome shotgun (WGS) entry which is preliminary data.</text>
</comment>
<evidence type="ECO:0008006" key="4">
    <source>
        <dbReference type="Google" id="ProtNLM"/>
    </source>
</evidence>
<evidence type="ECO:0000256" key="1">
    <source>
        <dbReference type="SAM" id="Phobius"/>
    </source>
</evidence>
<evidence type="ECO:0000313" key="3">
    <source>
        <dbReference type="Proteomes" id="UP001596356"/>
    </source>
</evidence>
<organism evidence="2 3">
    <name type="scientific">Branchiibius cervicis</name>
    <dbReference type="NCBI Taxonomy" id="908252"/>
    <lineage>
        <taxon>Bacteria</taxon>
        <taxon>Bacillati</taxon>
        <taxon>Actinomycetota</taxon>
        <taxon>Actinomycetes</taxon>
        <taxon>Micrococcales</taxon>
        <taxon>Dermacoccaceae</taxon>
        <taxon>Branchiibius</taxon>
    </lineage>
</organism>
<keyword evidence="3" id="KW-1185">Reference proteome</keyword>
<dbReference type="RefSeq" id="WP_377820877.1">
    <property type="nucleotide sequence ID" value="NZ_JBHSWJ010000002.1"/>
</dbReference>
<name>A0ABW2AQY7_9MICO</name>
<feature type="transmembrane region" description="Helical" evidence="1">
    <location>
        <begin position="94"/>
        <end position="114"/>
    </location>
</feature>
<evidence type="ECO:0000313" key="2">
    <source>
        <dbReference type="EMBL" id="MFC6713253.1"/>
    </source>
</evidence>
<dbReference type="Proteomes" id="UP001596356">
    <property type="component" value="Unassembled WGS sequence"/>
</dbReference>
<gene>
    <name evidence="2" type="ORF">ACFQBT_05085</name>
</gene>
<protein>
    <recommendedName>
        <fullName evidence="4">Integral membrane protein</fullName>
    </recommendedName>
</protein>
<feature type="transmembrane region" description="Helical" evidence="1">
    <location>
        <begin position="68"/>
        <end position="88"/>
    </location>
</feature>
<accession>A0ABW2AQY7</accession>
<keyword evidence="1" id="KW-1133">Transmembrane helix</keyword>